<dbReference type="EMBL" id="JANPWB010000010">
    <property type="protein sequence ID" value="KAJ1136103.1"/>
    <property type="molecule type" value="Genomic_DNA"/>
</dbReference>
<proteinExistence type="predicted"/>
<sequence>MPSIANQDACRCLSTLRRGKKGGPNLEEYIHLIPEAINEPLTRGRREKEPSTELCVPSTANYHPAWLPSLIRSERQGEEAAVWLRDC</sequence>
<accession>A0AAV7Q6X0</accession>
<protein>
    <submittedName>
        <fullName evidence="1">Uncharacterized protein</fullName>
    </submittedName>
</protein>
<organism evidence="1 2">
    <name type="scientific">Pleurodeles waltl</name>
    <name type="common">Iberian ribbed newt</name>
    <dbReference type="NCBI Taxonomy" id="8319"/>
    <lineage>
        <taxon>Eukaryota</taxon>
        <taxon>Metazoa</taxon>
        <taxon>Chordata</taxon>
        <taxon>Craniata</taxon>
        <taxon>Vertebrata</taxon>
        <taxon>Euteleostomi</taxon>
        <taxon>Amphibia</taxon>
        <taxon>Batrachia</taxon>
        <taxon>Caudata</taxon>
        <taxon>Salamandroidea</taxon>
        <taxon>Salamandridae</taxon>
        <taxon>Pleurodelinae</taxon>
        <taxon>Pleurodeles</taxon>
    </lineage>
</organism>
<evidence type="ECO:0000313" key="1">
    <source>
        <dbReference type="EMBL" id="KAJ1136103.1"/>
    </source>
</evidence>
<dbReference type="Proteomes" id="UP001066276">
    <property type="component" value="Chromosome 6"/>
</dbReference>
<keyword evidence="2" id="KW-1185">Reference proteome</keyword>
<reference evidence="1" key="1">
    <citation type="journal article" date="2022" name="bioRxiv">
        <title>Sequencing and chromosome-scale assembly of the giantPleurodeles waltlgenome.</title>
        <authorList>
            <person name="Brown T."/>
            <person name="Elewa A."/>
            <person name="Iarovenko S."/>
            <person name="Subramanian E."/>
            <person name="Araus A.J."/>
            <person name="Petzold A."/>
            <person name="Susuki M."/>
            <person name="Suzuki K.-i.T."/>
            <person name="Hayashi T."/>
            <person name="Toyoda A."/>
            <person name="Oliveira C."/>
            <person name="Osipova E."/>
            <person name="Leigh N.D."/>
            <person name="Simon A."/>
            <person name="Yun M.H."/>
        </authorList>
    </citation>
    <scope>NUCLEOTIDE SEQUENCE</scope>
    <source>
        <strain evidence="1">20211129_DDA</strain>
        <tissue evidence="1">Liver</tissue>
    </source>
</reference>
<comment type="caution">
    <text evidence="1">The sequence shown here is derived from an EMBL/GenBank/DDBJ whole genome shotgun (WGS) entry which is preliminary data.</text>
</comment>
<gene>
    <name evidence="1" type="ORF">NDU88_002521</name>
</gene>
<name>A0AAV7Q6X0_PLEWA</name>
<dbReference type="AlphaFoldDB" id="A0AAV7Q6X0"/>
<evidence type="ECO:0000313" key="2">
    <source>
        <dbReference type="Proteomes" id="UP001066276"/>
    </source>
</evidence>